<feature type="compositionally biased region" description="Low complexity" evidence="1">
    <location>
        <begin position="930"/>
        <end position="949"/>
    </location>
</feature>
<dbReference type="InterPro" id="IPR056336">
    <property type="entry name" value="YVC1_C"/>
</dbReference>
<feature type="transmembrane region" description="Helical" evidence="2">
    <location>
        <begin position="392"/>
        <end position="415"/>
    </location>
</feature>
<dbReference type="AlphaFoldDB" id="A0A420YFU9"/>
<keyword evidence="2" id="KW-0472">Membrane</keyword>
<gene>
    <name evidence="5" type="ORF">DL546_005491</name>
</gene>
<feature type="region of interest" description="Disordered" evidence="1">
    <location>
        <begin position="725"/>
        <end position="752"/>
    </location>
</feature>
<dbReference type="InterPro" id="IPR056337">
    <property type="entry name" value="LHD_YVC1"/>
</dbReference>
<protein>
    <submittedName>
        <fullName evidence="5">Uncharacterized protein</fullName>
    </submittedName>
</protein>
<feature type="transmembrane region" description="Helical" evidence="2">
    <location>
        <begin position="336"/>
        <end position="356"/>
    </location>
</feature>
<evidence type="ECO:0000259" key="3">
    <source>
        <dbReference type="Pfam" id="PF23190"/>
    </source>
</evidence>
<dbReference type="PANTHER" id="PTHR35859:SF4">
    <property type="entry name" value="MEMBRANE CHANNEL PROTEIN, PUTATIVE (AFU_ORTHOLOGUE AFUA_6G11300)-RELATED"/>
    <property type="match status" value="1"/>
</dbReference>
<reference evidence="5 6" key="1">
    <citation type="submission" date="2018-08" db="EMBL/GenBank/DDBJ databases">
        <title>Draft genome of the lignicolous fungus Coniochaeta pulveracea.</title>
        <authorList>
            <person name="Borstlap C.J."/>
            <person name="De Witt R.N."/>
            <person name="Botha A."/>
            <person name="Volschenk H."/>
        </authorList>
    </citation>
    <scope>NUCLEOTIDE SEQUENCE [LARGE SCALE GENOMIC DNA]</scope>
    <source>
        <strain evidence="5 6">CAB683</strain>
    </source>
</reference>
<keyword evidence="2" id="KW-0812">Transmembrane</keyword>
<dbReference type="InterPro" id="IPR052971">
    <property type="entry name" value="TRP_calcium_channel"/>
</dbReference>
<evidence type="ECO:0000313" key="6">
    <source>
        <dbReference type="Proteomes" id="UP000275385"/>
    </source>
</evidence>
<dbReference type="Pfam" id="PF23317">
    <property type="entry name" value="YVC1_C"/>
    <property type="match status" value="1"/>
</dbReference>
<evidence type="ECO:0000259" key="4">
    <source>
        <dbReference type="Pfam" id="PF23317"/>
    </source>
</evidence>
<feature type="compositionally biased region" description="Basic and acidic residues" evidence="1">
    <location>
        <begin position="736"/>
        <end position="752"/>
    </location>
</feature>
<feature type="region of interest" description="Disordered" evidence="1">
    <location>
        <begin position="807"/>
        <end position="963"/>
    </location>
</feature>
<evidence type="ECO:0000313" key="5">
    <source>
        <dbReference type="EMBL" id="RKU46769.1"/>
    </source>
</evidence>
<evidence type="ECO:0000256" key="2">
    <source>
        <dbReference type="SAM" id="Phobius"/>
    </source>
</evidence>
<feature type="compositionally biased region" description="Acidic residues" evidence="1">
    <location>
        <begin position="808"/>
        <end position="824"/>
    </location>
</feature>
<dbReference type="Proteomes" id="UP000275385">
    <property type="component" value="Unassembled WGS sequence"/>
</dbReference>
<feature type="transmembrane region" description="Helical" evidence="2">
    <location>
        <begin position="501"/>
        <end position="517"/>
    </location>
</feature>
<accession>A0A420YFU9</accession>
<name>A0A420YFU9_9PEZI</name>
<feature type="transmembrane region" description="Helical" evidence="2">
    <location>
        <begin position="529"/>
        <end position="550"/>
    </location>
</feature>
<evidence type="ECO:0000256" key="1">
    <source>
        <dbReference type="SAM" id="MobiDB-lite"/>
    </source>
</evidence>
<feature type="compositionally biased region" description="Basic residues" evidence="1">
    <location>
        <begin position="1100"/>
        <end position="1112"/>
    </location>
</feature>
<feature type="compositionally biased region" description="Basic and acidic residues" evidence="1">
    <location>
        <begin position="1130"/>
        <end position="1145"/>
    </location>
</feature>
<dbReference type="STRING" id="177199.A0A420YFU9"/>
<sequence>MSKLLEFFRLKFNQPSQPDQEEAGLGAAIQQEYAQHRHATADFTEAEDDDDDTNDEERHTYSGQQHGLGYEDRRLHSSDVLPLFSLSHLDSLPVYSITHAIRAIVQTRTETTLTWDQLRSPQVSQFLVKPMQQQIRAQHFSRATLYALMANCLQFAKEGQMYPGNAGTSSTRAKVCELLAIKLLKEYSTRELIDALSYDFYPLQGIQGTVASFSQVGKERPSVDRTSTLEVAIRASAKKFLAHPLVVQQLEAIWKGAITFYSVADSLHRRTTTAEPLVSPVSRRPSDVRTPLLVGHAGKESSSGSQYLKAGRRTAMLYDPRNASLFKLSRLRVPRYRHILSTLSLAVLILLLLAVLVERAKHITTLELIFWFWSAGFMLDELVGFTEQGFSFYIMSFWNIFDLGILVLLIVYYFMRVYGVFLIDANKWNENAYDVLASIAILLLPRIFSILDHYPYFSQLLIAFRLMAVDLAAVFVLVLISCSGFFVFFTLSRGNNDAADVAYKIFQILMGFSPAAWELWGTYNWLGKLLMGLFLSISHFLVVTILISVLSNSFQSIARNASEEHQFLFAINTVSAIKNDTLFAYVAPGNIFAWALMPLRYCMPLRHFVWLNRTVIKVTHLPILFCIYAYERFFLASSMYEPTDLVENPGSVRRRGMSLLDPASRAAIFSPNVRVREESVIGYQKDRALEEVFRRAPDFATTRSHKRNDKRKTQHAIRTWMDQHQGDYANSPRDQTMMHDRPSTDWRKLSSNKDRAHRLRHLSDVRSIASDPAELFSDAPYSTPYRAYHDGIERRDYALETFHNTDAEAGDDEMLTHDEDEDDGVTNNTAERPQASHTEEVAEDYFTTPNAARAGNVASTSLGSSGVGPPRMSISPGPSRRQPMHSRTLSTNTILFAPQDHRQRPRSSSSASAEPFLPRHLSNRNTPLDSPSGRRSPRRPYLSSSRPRSYQLHSDNPRMTTSLLGPRSQFQALDIAAPIGRQDRHRRNSSGDDLQTIAALGDPTLGGIPASFASQMGLTMAHAALGKSSSTTSENDRMNQLMFAKMKMLEDSMSEMVREIRMLRSAASSTADISGVEGLEKHASSSSGRRPVDELTGPVPRRRAVAKPRMGSRRVMAEESEYLAGPLGEGKGKAVAESDGEEKLGFDGQAGRDGSLKAGSL</sequence>
<keyword evidence="2" id="KW-1133">Transmembrane helix</keyword>
<feature type="domain" description="YVC1 N-terminal linker helical" evidence="3">
    <location>
        <begin position="95"/>
        <end position="259"/>
    </location>
</feature>
<dbReference type="Pfam" id="PF23190">
    <property type="entry name" value="LHD_TRPY1"/>
    <property type="match status" value="1"/>
</dbReference>
<keyword evidence="6" id="KW-1185">Reference proteome</keyword>
<comment type="caution">
    <text evidence="5">The sequence shown here is derived from an EMBL/GenBank/DDBJ whole genome shotgun (WGS) entry which is preliminary data.</text>
</comment>
<feature type="transmembrane region" description="Helical" evidence="2">
    <location>
        <begin position="582"/>
        <end position="602"/>
    </location>
</feature>
<feature type="compositionally biased region" description="Polar residues" evidence="1">
    <location>
        <begin position="951"/>
        <end position="963"/>
    </location>
</feature>
<feature type="compositionally biased region" description="Polar residues" evidence="1">
    <location>
        <begin position="885"/>
        <end position="894"/>
    </location>
</feature>
<feature type="region of interest" description="Disordered" evidence="1">
    <location>
        <begin position="15"/>
        <end position="69"/>
    </location>
</feature>
<feature type="transmembrane region" description="Helical" evidence="2">
    <location>
        <begin position="368"/>
        <end position="385"/>
    </location>
</feature>
<feature type="compositionally biased region" description="Acidic residues" evidence="1">
    <location>
        <begin position="44"/>
        <end position="55"/>
    </location>
</feature>
<dbReference type="EMBL" id="QVQW01000012">
    <property type="protein sequence ID" value="RKU46769.1"/>
    <property type="molecule type" value="Genomic_DNA"/>
</dbReference>
<dbReference type="OrthoDB" id="2373987at2759"/>
<proteinExistence type="predicted"/>
<feature type="region of interest" description="Disordered" evidence="1">
    <location>
        <begin position="1069"/>
        <end position="1161"/>
    </location>
</feature>
<feature type="transmembrane region" description="Helical" evidence="2">
    <location>
        <begin position="466"/>
        <end position="489"/>
    </location>
</feature>
<organism evidence="5 6">
    <name type="scientific">Coniochaeta pulveracea</name>
    <dbReference type="NCBI Taxonomy" id="177199"/>
    <lineage>
        <taxon>Eukaryota</taxon>
        <taxon>Fungi</taxon>
        <taxon>Dikarya</taxon>
        <taxon>Ascomycota</taxon>
        <taxon>Pezizomycotina</taxon>
        <taxon>Sordariomycetes</taxon>
        <taxon>Sordariomycetidae</taxon>
        <taxon>Coniochaetales</taxon>
        <taxon>Coniochaetaceae</taxon>
        <taxon>Coniochaeta</taxon>
    </lineage>
</organism>
<feature type="domain" description="Calcium channel YVC1-like C-terminal transmembrane" evidence="4">
    <location>
        <begin position="344"/>
        <end position="647"/>
    </location>
</feature>
<dbReference type="PANTHER" id="PTHR35859">
    <property type="entry name" value="NONSELECTIVE CATION CHANNEL PROTEIN"/>
    <property type="match status" value="1"/>
</dbReference>
<feature type="transmembrane region" description="Helical" evidence="2">
    <location>
        <begin position="435"/>
        <end position="454"/>
    </location>
</feature>